<reference evidence="1 2" key="1">
    <citation type="journal article" date="1992" name="Int. J. Syst. Bacteriol.">
        <title>Sphingobacterium antarcticus sp. nov. a Psychrotrophic Bacterium from the Soils of Schirmacher Oasis, Antarctica.</title>
        <authorList>
            <person name="Shivaji S."/>
            <person name="Ray M.K."/>
            <person name="Rao N.S."/>
            <person name="Saiserr L."/>
            <person name="Jagannadham M.V."/>
            <person name="Kumar G.S."/>
            <person name="Reddy G."/>
            <person name="Bhargava P.M."/>
        </authorList>
    </citation>
    <scope>NUCLEOTIDE SEQUENCE [LARGE SCALE GENOMIC DNA]</scope>
    <source>
        <strain evidence="1 2">4BY</strain>
    </source>
</reference>
<dbReference type="AlphaFoldDB" id="A0A081PJK7"/>
<gene>
    <name evidence="1" type="ORF">N180_12525</name>
</gene>
<evidence type="ECO:0000313" key="2">
    <source>
        <dbReference type="Proteomes" id="UP000028007"/>
    </source>
</evidence>
<proteinExistence type="predicted"/>
<dbReference type="EMBL" id="JNFF01000024">
    <property type="protein sequence ID" value="KEQ30880.1"/>
    <property type="molecule type" value="Genomic_DNA"/>
</dbReference>
<dbReference type="OrthoDB" id="9815195at2"/>
<name>A0A081PJK7_9SPHI</name>
<dbReference type="PANTHER" id="PTHR38477">
    <property type="entry name" value="HYPOTHETICAL EXPORTED PROTEIN"/>
    <property type="match status" value="1"/>
</dbReference>
<dbReference type="Pfam" id="PF13645">
    <property type="entry name" value="YkuD_2"/>
    <property type="match status" value="1"/>
</dbReference>
<evidence type="ECO:0000313" key="1">
    <source>
        <dbReference type="EMBL" id="KEQ30880.1"/>
    </source>
</evidence>
<dbReference type="PANTHER" id="PTHR38477:SF1">
    <property type="entry name" value="MUREIN L,D-TRANSPEPTIDASE CATALYTIC DOMAIN FAMILY PROTEIN"/>
    <property type="match status" value="1"/>
</dbReference>
<dbReference type="Proteomes" id="UP000028007">
    <property type="component" value="Unassembled WGS sequence"/>
</dbReference>
<keyword evidence="2" id="KW-1185">Reference proteome</keyword>
<dbReference type="eggNOG" id="COG1376">
    <property type="taxonomic scope" value="Bacteria"/>
</dbReference>
<organism evidence="1 2">
    <name type="scientific">Pedobacter antarcticus 4BY</name>
    <dbReference type="NCBI Taxonomy" id="1358423"/>
    <lineage>
        <taxon>Bacteria</taxon>
        <taxon>Pseudomonadati</taxon>
        <taxon>Bacteroidota</taxon>
        <taxon>Sphingobacteriia</taxon>
        <taxon>Sphingobacteriales</taxon>
        <taxon>Sphingobacteriaceae</taxon>
        <taxon>Pedobacter</taxon>
    </lineage>
</organism>
<dbReference type="RefSeq" id="WP_081857471.1">
    <property type="nucleotide sequence ID" value="NZ_JNFF01000024.1"/>
</dbReference>
<sequence length="266" mass="28909">MKKHLLGVAGMLLVAIAFSVISWVSPVQPKFQVKTITEDALYQTYVANKYKSIHLQDAGLSEEVFQKALTGYYNLKNTGKAGNGKSILTIADFDQNSTKKRLWIIDLETDSLLLHTWVAHGEKSGGDLATRFSDTNDSNESSLGFYVTAEIYRGKHGRSLRLDGMDEGYNANARKRAIVVHGAPYVSQATINELGRLGRSHGCPAVPAELSDQVINTIAGKTVIFINGSAQSYASKYLNSHLAANAVLSDKDSTLTGKNTELAGRI</sequence>
<dbReference type="InterPro" id="IPR032676">
    <property type="entry name" value="YkuD_2"/>
</dbReference>
<protein>
    <recommendedName>
        <fullName evidence="3">Murein L,D-transpeptidase catalytic domain family protein</fullName>
    </recommendedName>
</protein>
<comment type="caution">
    <text evidence="1">The sequence shown here is derived from an EMBL/GenBank/DDBJ whole genome shotgun (WGS) entry which is preliminary data.</text>
</comment>
<accession>A0A081PJK7</accession>
<evidence type="ECO:0008006" key="3">
    <source>
        <dbReference type="Google" id="ProtNLM"/>
    </source>
</evidence>